<accession>A0AAP0K8M2</accession>
<name>A0AAP0K8M2_9MAGN</name>
<organism evidence="1 2">
    <name type="scientific">Stephania cephalantha</name>
    <dbReference type="NCBI Taxonomy" id="152367"/>
    <lineage>
        <taxon>Eukaryota</taxon>
        <taxon>Viridiplantae</taxon>
        <taxon>Streptophyta</taxon>
        <taxon>Embryophyta</taxon>
        <taxon>Tracheophyta</taxon>
        <taxon>Spermatophyta</taxon>
        <taxon>Magnoliopsida</taxon>
        <taxon>Ranunculales</taxon>
        <taxon>Menispermaceae</taxon>
        <taxon>Menispermoideae</taxon>
        <taxon>Cissampelideae</taxon>
        <taxon>Stephania</taxon>
    </lineage>
</organism>
<dbReference type="AlphaFoldDB" id="A0AAP0K8M2"/>
<evidence type="ECO:0000313" key="2">
    <source>
        <dbReference type="Proteomes" id="UP001419268"/>
    </source>
</evidence>
<protein>
    <submittedName>
        <fullName evidence="1">Uncharacterized protein</fullName>
    </submittedName>
</protein>
<sequence length="49" mass="5642">MFLNNEKCNLEQLNNVLINESFFNALLILCFESYTIHFVTATSSHALSF</sequence>
<dbReference type="Proteomes" id="UP001419268">
    <property type="component" value="Unassembled WGS sequence"/>
</dbReference>
<comment type="caution">
    <text evidence="1">The sequence shown here is derived from an EMBL/GenBank/DDBJ whole genome shotgun (WGS) entry which is preliminary data.</text>
</comment>
<gene>
    <name evidence="1" type="ORF">Scep_006122</name>
</gene>
<evidence type="ECO:0000313" key="1">
    <source>
        <dbReference type="EMBL" id="KAK9147365.1"/>
    </source>
</evidence>
<reference evidence="1 2" key="1">
    <citation type="submission" date="2024-01" db="EMBL/GenBank/DDBJ databases">
        <title>Genome assemblies of Stephania.</title>
        <authorList>
            <person name="Yang L."/>
        </authorList>
    </citation>
    <scope>NUCLEOTIDE SEQUENCE [LARGE SCALE GENOMIC DNA]</scope>
    <source>
        <strain evidence="1">JXDWG</strain>
        <tissue evidence="1">Leaf</tissue>
    </source>
</reference>
<proteinExistence type="predicted"/>
<keyword evidence="2" id="KW-1185">Reference proteome</keyword>
<dbReference type="EMBL" id="JBBNAG010000003">
    <property type="protein sequence ID" value="KAK9147365.1"/>
    <property type="molecule type" value="Genomic_DNA"/>
</dbReference>